<protein>
    <submittedName>
        <fullName evidence="2">Uncharacterized protein</fullName>
    </submittedName>
</protein>
<evidence type="ECO:0000313" key="3">
    <source>
        <dbReference type="Proteomes" id="UP001365128"/>
    </source>
</evidence>
<name>A0ABR1M6L4_9PEZI</name>
<feature type="compositionally biased region" description="Basic and acidic residues" evidence="1">
    <location>
        <begin position="138"/>
        <end position="149"/>
    </location>
</feature>
<reference evidence="2 3" key="1">
    <citation type="submission" date="2024-04" db="EMBL/GenBank/DDBJ databases">
        <title>Phyllosticta paracitricarpa is synonymous to the EU quarantine fungus P. citricarpa based on phylogenomic analyses.</title>
        <authorList>
            <consortium name="Lawrence Berkeley National Laboratory"/>
            <person name="Van Ingen-Buijs V.A."/>
            <person name="Van Westerhoven A.C."/>
            <person name="Haridas S."/>
            <person name="Skiadas P."/>
            <person name="Martin F."/>
            <person name="Groenewald J.Z."/>
            <person name="Crous P.W."/>
            <person name="Seidl M.F."/>
        </authorList>
    </citation>
    <scope>NUCLEOTIDE SEQUENCE [LARGE SCALE GENOMIC DNA]</scope>
    <source>
        <strain evidence="2 3">CBS 122670</strain>
    </source>
</reference>
<comment type="caution">
    <text evidence="2">The sequence shown here is derived from an EMBL/GenBank/DDBJ whole genome shotgun (WGS) entry which is preliminary data.</text>
</comment>
<dbReference type="EMBL" id="JBBPDW010000021">
    <property type="protein sequence ID" value="KAK7543287.1"/>
    <property type="molecule type" value="Genomic_DNA"/>
</dbReference>
<evidence type="ECO:0000256" key="1">
    <source>
        <dbReference type="SAM" id="MobiDB-lite"/>
    </source>
</evidence>
<gene>
    <name evidence="2" type="ORF">IWX46DRAFT_159159</name>
</gene>
<keyword evidence="3" id="KW-1185">Reference proteome</keyword>
<organism evidence="2 3">
    <name type="scientific">Phyllosticta citricarpa</name>
    <dbReference type="NCBI Taxonomy" id="55181"/>
    <lineage>
        <taxon>Eukaryota</taxon>
        <taxon>Fungi</taxon>
        <taxon>Dikarya</taxon>
        <taxon>Ascomycota</taxon>
        <taxon>Pezizomycotina</taxon>
        <taxon>Dothideomycetes</taxon>
        <taxon>Dothideomycetes incertae sedis</taxon>
        <taxon>Botryosphaeriales</taxon>
        <taxon>Phyllostictaceae</taxon>
        <taxon>Phyllosticta</taxon>
    </lineage>
</organism>
<proteinExistence type="predicted"/>
<sequence length="177" mass="19675">MYSLMCDSILRYSSWAACTSASMFSLRSCICFLRRGNWLAAMTGRLFLTVDSGLVGGGRDKERRWRRMGGGGGERASRRRGKRHMSCLQGSLSLPFLFFSSPPNASSNCFFFFFFVPHHTPIGSFDHPWLARVSRDAKGSNETKKEAPKPHGRYASAKRGGCCATPHHATPTLRCQG</sequence>
<dbReference type="Proteomes" id="UP001365128">
    <property type="component" value="Unassembled WGS sequence"/>
</dbReference>
<accession>A0ABR1M6L4</accession>
<feature type="region of interest" description="Disordered" evidence="1">
    <location>
        <begin position="138"/>
        <end position="162"/>
    </location>
</feature>
<feature type="region of interest" description="Disordered" evidence="1">
    <location>
        <begin position="61"/>
        <end position="82"/>
    </location>
</feature>
<evidence type="ECO:0000313" key="2">
    <source>
        <dbReference type="EMBL" id="KAK7543287.1"/>
    </source>
</evidence>